<dbReference type="RefSeq" id="WP_246509476.1">
    <property type="nucleotide sequence ID" value="NZ_JACHIN010000007.1"/>
</dbReference>
<name>A0A7W8A631_9ACTN</name>
<feature type="compositionally biased region" description="Polar residues" evidence="2">
    <location>
        <begin position="204"/>
        <end position="217"/>
    </location>
</feature>
<dbReference type="AlphaFoldDB" id="A0A7W8A631"/>
<dbReference type="InterPro" id="IPR057666">
    <property type="entry name" value="DrpA_SLOG"/>
</dbReference>
<gene>
    <name evidence="4" type="ORF">HNR40_005170</name>
</gene>
<dbReference type="Pfam" id="PF02481">
    <property type="entry name" value="DNA_processg_A"/>
    <property type="match status" value="1"/>
</dbReference>
<dbReference type="InterPro" id="IPR003488">
    <property type="entry name" value="DprA"/>
</dbReference>
<dbReference type="EMBL" id="JACHIN010000007">
    <property type="protein sequence ID" value="MBB5079684.1"/>
    <property type="molecule type" value="Genomic_DNA"/>
</dbReference>
<feature type="compositionally biased region" description="Pro residues" evidence="2">
    <location>
        <begin position="63"/>
        <end position="99"/>
    </location>
</feature>
<evidence type="ECO:0000313" key="5">
    <source>
        <dbReference type="Proteomes" id="UP000568380"/>
    </source>
</evidence>
<evidence type="ECO:0000313" key="4">
    <source>
        <dbReference type="EMBL" id="MBB5079684.1"/>
    </source>
</evidence>
<sequence>MSQNDDLLARVALMRAADAGDKLMGRLVAHFGPVETLRLIHAHAKSTVTPTLLTRAPTSTPTACPPPNLPPATPHLHPVTPPNLNPPNPNPANPNPANPNPANLTLATPPDLSPATPLNLHPVNQVNQVNQVNLNLVTQPDLDPATQLNTAALATTPHPESPTTPQHVCSPATSCRTASPAITANATSPSWAASPALPTQATCLGNSSPLPSGQNSACCREAPGPGPQDALTGRVLQAGDPHAYRGEWVQLTTEGNLALYPTPEPEHQSGHACCPPDEERDRGQHPSDRATTRDTTASEAQEARLSRRLRAWQARLETADPEADLAAGEKAGARLIIPGTPEWPTQLDQLGTSRPLGLWVNGTADLRYSCLRSVSIVGARAATPYGMHVAAEFAAGVAESGWTVISGGALGIDGAAHRGTLAAGGTTIAILACGVDIAYPSGHHDLFAEIRADGAVISECPPGVHPTRARFLIRNRLIAALSRGTLVVEAALRSGAANTATHALTLSRHLAVVPGPVTSEMSAGCHRLLRDRKAVCVTTPAELIDLVGMIGDDLAPTPRGPVVPHDALSETARSVLDAVPGKGGAGTATIAVAAGTDLSTTLSALGSLAAAGYVLRTARGWRLKPGAFSRP</sequence>
<dbReference type="PANTHER" id="PTHR43022:SF1">
    <property type="entry name" value="PROTEIN SMF"/>
    <property type="match status" value="1"/>
</dbReference>
<feature type="compositionally biased region" description="Low complexity" evidence="2">
    <location>
        <begin position="100"/>
        <end position="110"/>
    </location>
</feature>
<evidence type="ECO:0000256" key="2">
    <source>
        <dbReference type="SAM" id="MobiDB-lite"/>
    </source>
</evidence>
<accession>A0A7W8A631</accession>
<feature type="domain" description="Smf/DprA SLOG" evidence="3">
    <location>
        <begin position="335"/>
        <end position="545"/>
    </location>
</feature>
<dbReference type="GO" id="GO:0009294">
    <property type="term" value="P:DNA-mediated transformation"/>
    <property type="evidence" value="ECO:0007669"/>
    <property type="project" value="InterPro"/>
</dbReference>
<feature type="region of interest" description="Disordered" evidence="2">
    <location>
        <begin position="258"/>
        <end position="304"/>
    </location>
</feature>
<dbReference type="SUPFAM" id="SSF102405">
    <property type="entry name" value="MCP/YpsA-like"/>
    <property type="match status" value="1"/>
</dbReference>
<protein>
    <submittedName>
        <fullName evidence="4">DNA protecting protein DprA</fullName>
    </submittedName>
</protein>
<reference evidence="4 5" key="1">
    <citation type="submission" date="2020-08" db="EMBL/GenBank/DDBJ databases">
        <title>Genomic Encyclopedia of Type Strains, Phase IV (KMG-IV): sequencing the most valuable type-strain genomes for metagenomic binning, comparative biology and taxonomic classification.</title>
        <authorList>
            <person name="Goeker M."/>
        </authorList>
    </citation>
    <scope>NUCLEOTIDE SEQUENCE [LARGE SCALE GENOMIC DNA]</scope>
    <source>
        <strain evidence="4 5">DSM 45385</strain>
    </source>
</reference>
<comment type="similarity">
    <text evidence="1">Belongs to the DprA/Smf family.</text>
</comment>
<evidence type="ECO:0000259" key="3">
    <source>
        <dbReference type="Pfam" id="PF02481"/>
    </source>
</evidence>
<dbReference type="PANTHER" id="PTHR43022">
    <property type="entry name" value="PROTEIN SMF"/>
    <property type="match status" value="1"/>
</dbReference>
<feature type="compositionally biased region" description="Basic and acidic residues" evidence="2">
    <location>
        <begin position="277"/>
        <end position="292"/>
    </location>
</feature>
<feature type="region of interest" description="Disordered" evidence="2">
    <location>
        <begin position="204"/>
        <end position="233"/>
    </location>
</feature>
<keyword evidence="5" id="KW-1185">Reference proteome</keyword>
<dbReference type="Gene3D" id="3.40.50.450">
    <property type="match status" value="1"/>
</dbReference>
<evidence type="ECO:0000256" key="1">
    <source>
        <dbReference type="ARBA" id="ARBA00006525"/>
    </source>
</evidence>
<dbReference type="Proteomes" id="UP000568380">
    <property type="component" value="Unassembled WGS sequence"/>
</dbReference>
<organism evidence="4 5">
    <name type="scientific">Nonomuraea endophytica</name>
    <dbReference type="NCBI Taxonomy" id="714136"/>
    <lineage>
        <taxon>Bacteria</taxon>
        <taxon>Bacillati</taxon>
        <taxon>Actinomycetota</taxon>
        <taxon>Actinomycetes</taxon>
        <taxon>Streptosporangiales</taxon>
        <taxon>Streptosporangiaceae</taxon>
        <taxon>Nonomuraea</taxon>
    </lineage>
</organism>
<comment type="caution">
    <text evidence="4">The sequence shown here is derived from an EMBL/GenBank/DDBJ whole genome shotgun (WGS) entry which is preliminary data.</text>
</comment>
<proteinExistence type="inferred from homology"/>
<feature type="region of interest" description="Disordered" evidence="2">
    <location>
        <begin position="51"/>
        <end position="111"/>
    </location>
</feature>
<dbReference type="NCBIfam" id="TIGR00732">
    <property type="entry name" value="dprA"/>
    <property type="match status" value="1"/>
</dbReference>